<dbReference type="Proteomes" id="UP000664032">
    <property type="component" value="Unassembled WGS sequence"/>
</dbReference>
<evidence type="ECO:0000313" key="2">
    <source>
        <dbReference type="Proteomes" id="UP000664032"/>
    </source>
</evidence>
<gene>
    <name evidence="1" type="ORF">JR316_0000246</name>
</gene>
<dbReference type="EMBL" id="JAFIQS020000001">
    <property type="protein sequence ID" value="KAH9486182.1"/>
    <property type="molecule type" value="Genomic_DNA"/>
</dbReference>
<protein>
    <submittedName>
        <fullName evidence="1">Uncharacterized protein</fullName>
    </submittedName>
</protein>
<evidence type="ECO:0000313" key="1">
    <source>
        <dbReference type="EMBL" id="KAH9486182.1"/>
    </source>
</evidence>
<proteinExistence type="predicted"/>
<organism evidence="1 2">
    <name type="scientific">Psilocybe cubensis</name>
    <name type="common">Psychedelic mushroom</name>
    <name type="synonym">Stropharia cubensis</name>
    <dbReference type="NCBI Taxonomy" id="181762"/>
    <lineage>
        <taxon>Eukaryota</taxon>
        <taxon>Fungi</taxon>
        <taxon>Dikarya</taxon>
        <taxon>Basidiomycota</taxon>
        <taxon>Agaricomycotina</taxon>
        <taxon>Agaricomycetes</taxon>
        <taxon>Agaricomycetidae</taxon>
        <taxon>Agaricales</taxon>
        <taxon>Agaricineae</taxon>
        <taxon>Strophariaceae</taxon>
        <taxon>Psilocybe</taxon>
    </lineage>
</organism>
<reference evidence="1" key="1">
    <citation type="submission" date="2021-10" db="EMBL/GenBank/DDBJ databases">
        <title>Psilocybe cubensis genome.</title>
        <authorList>
            <person name="Mckernan K.J."/>
            <person name="Crawford S."/>
            <person name="Trippe A."/>
            <person name="Kane L.T."/>
            <person name="Mclaughlin S."/>
        </authorList>
    </citation>
    <scope>NUCLEOTIDE SEQUENCE</scope>
    <source>
        <strain evidence="1">MGC-MH-2018</strain>
    </source>
</reference>
<keyword evidence="2" id="KW-1185">Reference proteome</keyword>
<sequence length="137" mass="15913">MTSTNQAQDKFYFNIPFDNPQDLNIPYVLKEFRTFSRMMRAEKIESPTRRLWNNFTGMRVTMKLNAYNNQDFEFAYGDVQPAITMYVFEHISGRERYRVRKQLAIQMFNIFAECMNTLGIELDDTSTGESGSGSGSA</sequence>
<name>A0ACB8HEP8_PSICU</name>
<accession>A0ACB8HEP8</accession>
<comment type="caution">
    <text evidence="1">The sequence shown here is derived from an EMBL/GenBank/DDBJ whole genome shotgun (WGS) entry which is preliminary data.</text>
</comment>